<dbReference type="PRINTS" id="PR00313">
    <property type="entry name" value="CABNDNGRPT"/>
</dbReference>
<dbReference type="SUPFAM" id="SSF49299">
    <property type="entry name" value="PKD domain"/>
    <property type="match status" value="2"/>
</dbReference>
<gene>
    <name evidence="3" type="ORF">Mal64_23940</name>
</gene>
<dbReference type="Proteomes" id="UP000315440">
    <property type="component" value="Unassembled WGS sequence"/>
</dbReference>
<dbReference type="SUPFAM" id="SSF51120">
    <property type="entry name" value="beta-Roll"/>
    <property type="match status" value="1"/>
</dbReference>
<organism evidence="3 4">
    <name type="scientific">Pseudobythopirellula maris</name>
    <dbReference type="NCBI Taxonomy" id="2527991"/>
    <lineage>
        <taxon>Bacteria</taxon>
        <taxon>Pseudomonadati</taxon>
        <taxon>Planctomycetota</taxon>
        <taxon>Planctomycetia</taxon>
        <taxon>Pirellulales</taxon>
        <taxon>Lacipirellulaceae</taxon>
        <taxon>Pseudobythopirellula</taxon>
    </lineage>
</organism>
<dbReference type="GO" id="GO:0005509">
    <property type="term" value="F:calcium ion binding"/>
    <property type="evidence" value="ECO:0007669"/>
    <property type="project" value="InterPro"/>
</dbReference>
<dbReference type="InterPro" id="IPR018511">
    <property type="entry name" value="Hemolysin-typ_Ca-bd_CS"/>
</dbReference>
<feature type="region of interest" description="Disordered" evidence="1">
    <location>
        <begin position="1"/>
        <end position="24"/>
    </location>
</feature>
<dbReference type="NCBIfam" id="NF012209">
    <property type="entry name" value="LEPR-8K"/>
    <property type="match status" value="1"/>
</dbReference>
<dbReference type="InterPro" id="IPR011049">
    <property type="entry name" value="Serralysin-like_metalloprot_C"/>
</dbReference>
<dbReference type="EMBL" id="SJPQ01000002">
    <property type="protein sequence ID" value="TWT88904.1"/>
    <property type="molecule type" value="Genomic_DNA"/>
</dbReference>
<dbReference type="AlphaFoldDB" id="A0A5C5ZN27"/>
<protein>
    <submittedName>
        <fullName evidence="3">PKD domain protein</fullName>
    </submittedName>
</protein>
<dbReference type="Gene3D" id="2.60.40.10">
    <property type="entry name" value="Immunoglobulins"/>
    <property type="match status" value="3"/>
</dbReference>
<accession>A0A5C5ZN27</accession>
<evidence type="ECO:0000313" key="3">
    <source>
        <dbReference type="EMBL" id="TWT88904.1"/>
    </source>
</evidence>
<dbReference type="InterPro" id="IPR053786">
    <property type="entry name" value="LEPRxLL_CS"/>
</dbReference>
<evidence type="ECO:0000259" key="2">
    <source>
        <dbReference type="PROSITE" id="PS50093"/>
    </source>
</evidence>
<dbReference type="PROSITE" id="PS00330">
    <property type="entry name" value="HEMOLYSIN_CALCIUM"/>
    <property type="match status" value="1"/>
</dbReference>
<dbReference type="InterPro" id="IPR013783">
    <property type="entry name" value="Ig-like_fold"/>
</dbReference>
<dbReference type="InterPro" id="IPR035986">
    <property type="entry name" value="PKD_dom_sf"/>
</dbReference>
<dbReference type="Pfam" id="PF18911">
    <property type="entry name" value="PKD_4"/>
    <property type="match status" value="2"/>
</dbReference>
<dbReference type="InterPro" id="IPR000601">
    <property type="entry name" value="PKD_dom"/>
</dbReference>
<dbReference type="CDD" id="cd00146">
    <property type="entry name" value="PKD"/>
    <property type="match status" value="1"/>
</dbReference>
<dbReference type="OrthoDB" id="292351at2"/>
<reference evidence="3 4" key="1">
    <citation type="submission" date="2019-02" db="EMBL/GenBank/DDBJ databases">
        <title>Deep-cultivation of Planctomycetes and their phenomic and genomic characterization uncovers novel biology.</title>
        <authorList>
            <person name="Wiegand S."/>
            <person name="Jogler M."/>
            <person name="Boedeker C."/>
            <person name="Pinto D."/>
            <person name="Vollmers J."/>
            <person name="Rivas-Marin E."/>
            <person name="Kohn T."/>
            <person name="Peeters S.H."/>
            <person name="Heuer A."/>
            <person name="Rast P."/>
            <person name="Oberbeckmann S."/>
            <person name="Bunk B."/>
            <person name="Jeske O."/>
            <person name="Meyerdierks A."/>
            <person name="Storesund J.E."/>
            <person name="Kallscheuer N."/>
            <person name="Luecker S."/>
            <person name="Lage O.M."/>
            <person name="Pohl T."/>
            <person name="Merkel B.J."/>
            <person name="Hornburger P."/>
            <person name="Mueller R.-W."/>
            <person name="Bruemmer F."/>
            <person name="Labrenz M."/>
            <person name="Spormann A.M."/>
            <person name="Op Den Camp H."/>
            <person name="Overmann J."/>
            <person name="Amann R."/>
            <person name="Jetten M.S.M."/>
            <person name="Mascher T."/>
            <person name="Medema M.H."/>
            <person name="Devos D.P."/>
            <person name="Kaster A.-K."/>
            <person name="Ovreas L."/>
            <person name="Rohde M."/>
            <person name="Galperin M.Y."/>
            <person name="Jogler C."/>
        </authorList>
    </citation>
    <scope>NUCLEOTIDE SEQUENCE [LARGE SCALE GENOMIC DNA]</scope>
    <source>
        <strain evidence="3 4">Mal64</strain>
    </source>
</reference>
<comment type="caution">
    <text evidence="3">The sequence shown here is derived from an EMBL/GenBank/DDBJ whole genome shotgun (WGS) entry which is preliminary data.</text>
</comment>
<keyword evidence="4" id="KW-1185">Reference proteome</keyword>
<dbReference type="PROSITE" id="PS50093">
    <property type="entry name" value="PKD"/>
    <property type="match status" value="1"/>
</dbReference>
<feature type="compositionally biased region" description="Basic residues" evidence="1">
    <location>
        <begin position="14"/>
        <end position="24"/>
    </location>
</feature>
<evidence type="ECO:0000256" key="1">
    <source>
        <dbReference type="SAM" id="MobiDB-lite"/>
    </source>
</evidence>
<feature type="domain" description="PKD" evidence="2">
    <location>
        <begin position="282"/>
        <end position="334"/>
    </location>
</feature>
<dbReference type="Gene3D" id="2.150.10.10">
    <property type="entry name" value="Serralysin-like metalloprotease, C-terminal"/>
    <property type="match status" value="1"/>
</dbReference>
<evidence type="ECO:0000313" key="4">
    <source>
        <dbReference type="Proteomes" id="UP000315440"/>
    </source>
</evidence>
<name>A0A5C5ZN27_9BACT</name>
<dbReference type="Pfam" id="PF00353">
    <property type="entry name" value="HemolysinCabind"/>
    <property type="match status" value="2"/>
</dbReference>
<proteinExistence type="predicted"/>
<sequence>MRRLFSTKRSPAPSRRRAAARSQRRSLEQLENRVVLSADPVFSFISTPSEAQEGASFFSVYEFSDTFEGAEDYSYSVDWGDGVVDNGTQAGGDISVNYGTSGGADTTGSFNLLHEFADDGVYNASFTITDSSGAFSTELLEITVTNDVPDIRLIGGDVAEGETFELIMVNRDSGDFDAVTEWTIDWGDGQVETIYNPVPVNQDTGLNTRAYLATHDYADGENEYLIEVLFSDEDGDYDEQTLIDAGKIFTDFTFETVVENVEPELEIAALEEEALEGSPFVLELSSEDPGDDTISEWVIDWGDGVIETVLGDPSSVSHAYADDGEYEISASATDEDDTYDVFDTVTAVILNADPVLVTVGSSASEIGGAAAGETVTLSGTYSDPGVLDTHEITVDWGDGTAPETVAVSGGVFSLDHVYAEAGFYDVNVTLVDDDGGEDSAVANNAITGIALRDGALQIIGTGGNDFAKVYQHWCYSDTVKVFAHFAGVGYEYEYFDIADVDSIEMYLGGGDDIGYVSSRLSIDAKIDGGSGDDLLIGGSGDDILLGGDGYDTMGGGHGRDLLIGGNDGDVIFGESGEDILISGTTAFDNDSAALDSIMSEWTSSRSYNDRVDNLLGLGVGAAWDARLNDEVFLIANGEDATVFDDESTDWLVGGRGKDLYFDGDDDISFARWGEVVEDIEAEGELEEC</sequence>
<dbReference type="RefSeq" id="WP_146400363.1">
    <property type="nucleotide sequence ID" value="NZ_SJPQ01000002.1"/>
</dbReference>
<dbReference type="InterPro" id="IPR001343">
    <property type="entry name" value="Hemolysn_Ca-bd"/>
</dbReference>